<evidence type="ECO:0000256" key="1">
    <source>
        <dbReference type="SAM" id="MobiDB-lite"/>
    </source>
</evidence>
<comment type="caution">
    <text evidence="2">The sequence shown here is derived from an EMBL/GenBank/DDBJ whole genome shotgun (WGS) entry which is preliminary data.</text>
</comment>
<name>A0ABD3NKW2_9STRA</name>
<reference evidence="2 3" key="1">
    <citation type="submission" date="2024-10" db="EMBL/GenBank/DDBJ databases">
        <title>Updated reference genomes for cyclostephanoid diatoms.</title>
        <authorList>
            <person name="Roberts W.R."/>
            <person name="Alverson A.J."/>
        </authorList>
    </citation>
    <scope>NUCLEOTIDE SEQUENCE [LARGE SCALE GENOMIC DNA]</scope>
    <source>
        <strain evidence="2 3">AJA276-08</strain>
    </source>
</reference>
<feature type="region of interest" description="Disordered" evidence="1">
    <location>
        <begin position="99"/>
        <end position="124"/>
    </location>
</feature>
<dbReference type="Proteomes" id="UP001530315">
    <property type="component" value="Unassembled WGS sequence"/>
</dbReference>
<dbReference type="AlphaFoldDB" id="A0ABD3NKW2"/>
<protein>
    <submittedName>
        <fullName evidence="2">Uncharacterized protein</fullName>
    </submittedName>
</protein>
<organism evidence="2 3">
    <name type="scientific">Stephanodiscus triporus</name>
    <dbReference type="NCBI Taxonomy" id="2934178"/>
    <lineage>
        <taxon>Eukaryota</taxon>
        <taxon>Sar</taxon>
        <taxon>Stramenopiles</taxon>
        <taxon>Ochrophyta</taxon>
        <taxon>Bacillariophyta</taxon>
        <taxon>Coscinodiscophyceae</taxon>
        <taxon>Thalassiosirophycidae</taxon>
        <taxon>Stephanodiscales</taxon>
        <taxon>Stephanodiscaceae</taxon>
        <taxon>Stephanodiscus</taxon>
    </lineage>
</organism>
<dbReference type="EMBL" id="JALLAZ020001348">
    <property type="protein sequence ID" value="KAL3776538.1"/>
    <property type="molecule type" value="Genomic_DNA"/>
</dbReference>
<accession>A0ABD3NKW2</accession>
<gene>
    <name evidence="2" type="ORF">ACHAW5_005531</name>
</gene>
<sequence length="213" mass="22283">MTVTVVIRVGSAGGAAVGLVTPFCQDGRTLRCLCRGDRAAAKARGAAISSTCPPSASRATSCARGTALRGVLPSSSFPPLMVDAAADNDTLTTATVVSRDGASVVGGDDSDPSEASSSDSDETMSMSSSVSCAALLTLPLPPPVSRGMTFNKQVRVLPIPPIEDFTAEQLYRKYTIRFELRENKARNKRENATEENAMAICPLSGELLHPAHL</sequence>
<evidence type="ECO:0000313" key="3">
    <source>
        <dbReference type="Proteomes" id="UP001530315"/>
    </source>
</evidence>
<proteinExistence type="predicted"/>
<keyword evidence="3" id="KW-1185">Reference proteome</keyword>
<evidence type="ECO:0000313" key="2">
    <source>
        <dbReference type="EMBL" id="KAL3776538.1"/>
    </source>
</evidence>